<dbReference type="InterPro" id="IPR034887">
    <property type="entry name" value="LARP7_RRM1"/>
</dbReference>
<dbReference type="GO" id="GO:1990904">
    <property type="term" value="C:ribonucleoprotein complex"/>
    <property type="evidence" value="ECO:0007669"/>
    <property type="project" value="UniProtKB-UniRule"/>
</dbReference>
<dbReference type="PRINTS" id="PR00302">
    <property type="entry name" value="LUPUSLA"/>
</dbReference>
<dbReference type="PANTHER" id="PTHR48039">
    <property type="entry name" value="RNA-BINDING MOTIF PROTEIN 14B"/>
    <property type="match status" value="1"/>
</dbReference>
<sequence length="774" mass="89380">MRVSWSEDLLRMSAVDVEDVVLVGGAGEQLRDESLSLLKRRWHGLESLVLEYRPKSIKHRIHFITITEVGDSLATEEMDEENPSVVEDEQLERNAELSNKKVRRRKKQFYQNIRKQMEFYFSDANLTKDRFLGKLIIEDPNIDISIFLRFNKIRALTADARDIANALKSSELLSVTEDGTKVFRTTPVTQKENTDDCTIYVEQLPPDAQHDWLKEVFSAYGNVAYISIPKYKSSGKIKGFAFVEFETPEEANKTLEAFGAMGCRLSPQMAPDVLCSIKTFESEESKSDVPQEEIKTELTDEDPENVSEKKKKTVKLQLLEKTNGEENEVGKTEDDSESNQATKVKKRKKSDENQTEDNNAEQESIVEDSSSKKKKSKKNGSTELVGKQEKNEEQDTTNIPVDSVPKKKKSRRSDSNELVDKEEENEQDITNIHVDSVQKKKKSKRNDSTELVDKGEETDKQDSSDVHQSEKKKRKRKIEDADDKSNEEESDNVEMQIAKKKRKKIQEKVEDVKENKEVVSDDADKHCEKKKRKRKSEEIEDVEEPVKEEEEQTEGVEKEEEEEEELEEMDGTEDTGKRRRKRKKHKKNKKKPDVEASRLKVLSKKEWKRLRNKYLDLQKVKMKCLKQYLARNKWGKNTPARSQHSNGSMHDREDANTETVKVLETDSKPRISFTPGVIVHASLEEPVMDIKKFKADVKTLSEVEYVDVVMGGNEAFIRCATSTAAENFISNAPWQQTELLNGDDEKEYWDRIFQDRHEKSVRKYDPSREGVTKC</sequence>
<dbReference type="Pfam" id="PF05383">
    <property type="entry name" value="La"/>
    <property type="match status" value="1"/>
</dbReference>
<dbReference type="InterPro" id="IPR051945">
    <property type="entry name" value="RRM_MRD1_RNA_proc_ribogen"/>
</dbReference>
<feature type="domain" description="XRRM" evidence="15">
    <location>
        <begin position="672"/>
        <end position="774"/>
    </location>
</feature>
<evidence type="ECO:0000256" key="12">
    <source>
        <dbReference type="SAM" id="MobiDB-lite"/>
    </source>
</evidence>
<feature type="compositionally biased region" description="Basic residues" evidence="12">
    <location>
        <begin position="577"/>
        <end position="590"/>
    </location>
</feature>
<dbReference type="SUPFAM" id="SSF46785">
    <property type="entry name" value="Winged helix' DNA-binding domain"/>
    <property type="match status" value="1"/>
</dbReference>
<dbReference type="Pfam" id="PF08777">
    <property type="entry name" value="RRM_3"/>
    <property type="match status" value="1"/>
</dbReference>
<dbReference type="SMART" id="SM00715">
    <property type="entry name" value="LA"/>
    <property type="match status" value="1"/>
</dbReference>
<feature type="compositionally biased region" description="Polar residues" evidence="12">
    <location>
        <begin position="639"/>
        <end position="648"/>
    </location>
</feature>
<dbReference type="AlphaFoldDB" id="A0AAD8ECD2"/>
<comment type="subcellular location">
    <subcellularLocation>
        <location evidence="1">Nucleus</location>
        <location evidence="1">Nucleoplasm</location>
    </subcellularLocation>
</comment>
<evidence type="ECO:0000256" key="7">
    <source>
        <dbReference type="ARBA" id="ARBA00022884"/>
    </source>
</evidence>
<evidence type="ECO:0000256" key="2">
    <source>
        <dbReference type="ARBA" id="ARBA00015867"/>
    </source>
</evidence>
<dbReference type="InterPro" id="IPR036388">
    <property type="entry name" value="WH-like_DNA-bd_sf"/>
</dbReference>
<name>A0AAD8ECD2_DIPPU</name>
<feature type="compositionally biased region" description="Basic and acidic residues" evidence="12">
    <location>
        <begin position="281"/>
        <end position="298"/>
    </location>
</feature>
<dbReference type="GO" id="GO:0007283">
    <property type="term" value="P:spermatogenesis"/>
    <property type="evidence" value="ECO:0007669"/>
    <property type="project" value="UniProtKB-KW"/>
</dbReference>
<comment type="caution">
    <text evidence="16">The sequence shown here is derived from an EMBL/GenBank/DDBJ whole genome shotgun (WGS) entry which is preliminary data.</text>
</comment>
<dbReference type="Pfam" id="PF00076">
    <property type="entry name" value="RRM_1"/>
    <property type="match status" value="1"/>
</dbReference>
<gene>
    <name evidence="16" type="ORF">L9F63_021003</name>
</gene>
<evidence type="ECO:0000256" key="11">
    <source>
        <dbReference type="PROSITE-ProRule" id="PRU00332"/>
    </source>
</evidence>
<feature type="compositionally biased region" description="Basic and acidic residues" evidence="12">
    <location>
        <begin position="322"/>
        <end position="333"/>
    </location>
</feature>
<keyword evidence="17" id="KW-1185">Reference proteome</keyword>
<keyword evidence="9" id="KW-0539">Nucleus</keyword>
<dbReference type="InterPro" id="IPR014886">
    <property type="entry name" value="La_xRRM"/>
</dbReference>
<protein>
    <recommendedName>
        <fullName evidence="2">La-related protein 7</fullName>
    </recommendedName>
    <alternativeName>
        <fullName evidence="10">La ribonucleoprotein domain family member 7</fullName>
    </alternativeName>
</protein>
<keyword evidence="3" id="KW-0507">mRNA processing</keyword>
<dbReference type="Gene3D" id="3.30.70.330">
    <property type="match status" value="2"/>
</dbReference>
<keyword evidence="6" id="KW-0744">Spermatogenesis</keyword>
<dbReference type="PROSITE" id="PS50102">
    <property type="entry name" value="RRM"/>
    <property type="match status" value="1"/>
</dbReference>
<dbReference type="GO" id="GO:0008380">
    <property type="term" value="P:RNA splicing"/>
    <property type="evidence" value="ECO:0007669"/>
    <property type="project" value="UniProtKB-KW"/>
</dbReference>
<dbReference type="CDD" id="cd12290">
    <property type="entry name" value="RRM1_LARP7"/>
    <property type="match status" value="1"/>
</dbReference>
<feature type="domain" description="RRM" evidence="13">
    <location>
        <begin position="197"/>
        <end position="272"/>
    </location>
</feature>
<proteinExistence type="predicted"/>
<dbReference type="InterPro" id="IPR036390">
    <property type="entry name" value="WH_DNA-bd_sf"/>
</dbReference>
<evidence type="ECO:0000256" key="1">
    <source>
        <dbReference type="ARBA" id="ARBA00004642"/>
    </source>
</evidence>
<feature type="compositionally biased region" description="Basic and acidic residues" evidence="12">
    <location>
        <begin position="445"/>
        <end position="469"/>
    </location>
</feature>
<keyword evidence="4" id="KW-0677">Repeat</keyword>
<evidence type="ECO:0000256" key="5">
    <source>
        <dbReference type="ARBA" id="ARBA00022782"/>
    </source>
</evidence>
<keyword evidence="8" id="KW-0508">mRNA splicing</keyword>
<keyword evidence="5" id="KW-0221">Differentiation</keyword>
<organism evidence="16 17">
    <name type="scientific">Diploptera punctata</name>
    <name type="common">Pacific beetle cockroach</name>
    <dbReference type="NCBI Taxonomy" id="6984"/>
    <lineage>
        <taxon>Eukaryota</taxon>
        <taxon>Metazoa</taxon>
        <taxon>Ecdysozoa</taxon>
        <taxon>Arthropoda</taxon>
        <taxon>Hexapoda</taxon>
        <taxon>Insecta</taxon>
        <taxon>Pterygota</taxon>
        <taxon>Neoptera</taxon>
        <taxon>Polyneoptera</taxon>
        <taxon>Dictyoptera</taxon>
        <taxon>Blattodea</taxon>
        <taxon>Blaberoidea</taxon>
        <taxon>Blaberidae</taxon>
        <taxon>Diplopterinae</taxon>
        <taxon>Diploptera</taxon>
    </lineage>
</organism>
<evidence type="ECO:0000256" key="8">
    <source>
        <dbReference type="ARBA" id="ARBA00023187"/>
    </source>
</evidence>
<feature type="region of interest" description="Disordered" evidence="12">
    <location>
        <begin position="635"/>
        <end position="657"/>
    </location>
</feature>
<dbReference type="PANTHER" id="PTHR48039:SF5">
    <property type="entry name" value="RNA-BINDING PROTEIN 28"/>
    <property type="match status" value="1"/>
</dbReference>
<feature type="compositionally biased region" description="Acidic residues" evidence="12">
    <location>
        <begin position="353"/>
        <end position="366"/>
    </location>
</feature>
<evidence type="ECO:0000256" key="9">
    <source>
        <dbReference type="ARBA" id="ARBA00023242"/>
    </source>
</evidence>
<keyword evidence="7 11" id="KW-0694">RNA-binding</keyword>
<feature type="compositionally biased region" description="Acidic residues" evidence="12">
    <location>
        <begin position="480"/>
        <end position="492"/>
    </location>
</feature>
<feature type="compositionally biased region" description="Acidic residues" evidence="12">
    <location>
        <begin position="538"/>
        <end position="573"/>
    </location>
</feature>
<reference evidence="16" key="1">
    <citation type="journal article" date="2023" name="IScience">
        <title>Live-bearing cockroach genome reveals convergent evolutionary mechanisms linked to viviparity in insects and beyond.</title>
        <authorList>
            <person name="Fouks B."/>
            <person name="Harrison M.C."/>
            <person name="Mikhailova A.A."/>
            <person name="Marchal E."/>
            <person name="English S."/>
            <person name="Carruthers M."/>
            <person name="Jennings E.C."/>
            <person name="Chiamaka E.L."/>
            <person name="Frigard R.A."/>
            <person name="Pippel M."/>
            <person name="Attardo G.M."/>
            <person name="Benoit J.B."/>
            <person name="Bornberg-Bauer E."/>
            <person name="Tobe S.S."/>
        </authorList>
    </citation>
    <scope>NUCLEOTIDE SEQUENCE</scope>
    <source>
        <strain evidence="16">Stay&amp;Tobe</strain>
    </source>
</reference>
<dbReference type="PROSITE" id="PS50961">
    <property type="entry name" value="HTH_LA"/>
    <property type="match status" value="1"/>
</dbReference>
<evidence type="ECO:0000313" key="17">
    <source>
        <dbReference type="Proteomes" id="UP001233999"/>
    </source>
</evidence>
<evidence type="ECO:0000256" key="10">
    <source>
        <dbReference type="ARBA" id="ARBA00029640"/>
    </source>
</evidence>
<dbReference type="Gene3D" id="1.10.10.10">
    <property type="entry name" value="Winged helix-like DNA-binding domain superfamily/Winged helix DNA-binding domain"/>
    <property type="match status" value="1"/>
</dbReference>
<dbReference type="GO" id="GO:0005654">
    <property type="term" value="C:nucleoplasm"/>
    <property type="evidence" value="ECO:0007669"/>
    <property type="project" value="UniProtKB-SubCell"/>
</dbReference>
<feature type="domain" description="HTH La-type RNA-binding" evidence="14">
    <location>
        <begin position="103"/>
        <end position="192"/>
    </location>
</feature>
<reference evidence="16" key="2">
    <citation type="submission" date="2023-05" db="EMBL/GenBank/DDBJ databases">
        <authorList>
            <person name="Fouks B."/>
        </authorList>
    </citation>
    <scope>NUCLEOTIDE SEQUENCE</scope>
    <source>
        <strain evidence="16">Stay&amp;Tobe</strain>
        <tissue evidence="16">Testes</tissue>
    </source>
</reference>
<dbReference type="InterPro" id="IPR000504">
    <property type="entry name" value="RRM_dom"/>
</dbReference>
<evidence type="ECO:0000256" key="6">
    <source>
        <dbReference type="ARBA" id="ARBA00022871"/>
    </source>
</evidence>
<dbReference type="Proteomes" id="UP001233999">
    <property type="component" value="Unassembled WGS sequence"/>
</dbReference>
<dbReference type="PROSITE" id="PS51939">
    <property type="entry name" value="XRRM"/>
    <property type="match status" value="1"/>
</dbReference>
<dbReference type="GO" id="GO:0003729">
    <property type="term" value="F:mRNA binding"/>
    <property type="evidence" value="ECO:0007669"/>
    <property type="project" value="TreeGrafter"/>
</dbReference>
<evidence type="ECO:0000259" key="14">
    <source>
        <dbReference type="PROSITE" id="PS50961"/>
    </source>
</evidence>
<evidence type="ECO:0000313" key="16">
    <source>
        <dbReference type="EMBL" id="KAJ9584654.1"/>
    </source>
</evidence>
<dbReference type="GO" id="GO:0030154">
    <property type="term" value="P:cell differentiation"/>
    <property type="evidence" value="ECO:0007669"/>
    <property type="project" value="UniProtKB-KW"/>
</dbReference>
<dbReference type="InterPro" id="IPR006630">
    <property type="entry name" value="La_HTH"/>
</dbReference>
<dbReference type="GO" id="GO:0005730">
    <property type="term" value="C:nucleolus"/>
    <property type="evidence" value="ECO:0007669"/>
    <property type="project" value="TreeGrafter"/>
</dbReference>
<dbReference type="EMBL" id="JASPKZ010007377">
    <property type="protein sequence ID" value="KAJ9584654.1"/>
    <property type="molecule type" value="Genomic_DNA"/>
</dbReference>
<dbReference type="InterPro" id="IPR002344">
    <property type="entry name" value="Lupus_La"/>
</dbReference>
<feature type="region of interest" description="Disordered" evidence="12">
    <location>
        <begin position="281"/>
        <end position="597"/>
    </location>
</feature>
<dbReference type="CDD" id="cd07323">
    <property type="entry name" value="LAM"/>
    <property type="match status" value="1"/>
</dbReference>
<dbReference type="InterPro" id="IPR012677">
    <property type="entry name" value="Nucleotide-bd_a/b_plait_sf"/>
</dbReference>
<evidence type="ECO:0000259" key="15">
    <source>
        <dbReference type="PROSITE" id="PS51939"/>
    </source>
</evidence>
<dbReference type="InterPro" id="IPR035979">
    <property type="entry name" value="RBD_domain_sf"/>
</dbReference>
<evidence type="ECO:0000256" key="4">
    <source>
        <dbReference type="ARBA" id="ARBA00022737"/>
    </source>
</evidence>
<evidence type="ECO:0000259" key="13">
    <source>
        <dbReference type="PROSITE" id="PS50102"/>
    </source>
</evidence>
<dbReference type="SMART" id="SM00360">
    <property type="entry name" value="RRM"/>
    <property type="match status" value="1"/>
</dbReference>
<dbReference type="GO" id="GO:0006397">
    <property type="term" value="P:mRNA processing"/>
    <property type="evidence" value="ECO:0007669"/>
    <property type="project" value="UniProtKB-KW"/>
</dbReference>
<evidence type="ECO:0000256" key="3">
    <source>
        <dbReference type="ARBA" id="ARBA00022664"/>
    </source>
</evidence>
<dbReference type="SUPFAM" id="SSF54928">
    <property type="entry name" value="RNA-binding domain, RBD"/>
    <property type="match status" value="1"/>
</dbReference>
<feature type="compositionally biased region" description="Basic and acidic residues" evidence="12">
    <location>
        <begin position="506"/>
        <end position="527"/>
    </location>
</feature>
<accession>A0AAD8ECD2</accession>